<dbReference type="InterPro" id="IPR015655">
    <property type="entry name" value="PP2C"/>
</dbReference>
<dbReference type="GO" id="GO:0046872">
    <property type="term" value="F:metal ion binding"/>
    <property type="evidence" value="ECO:0007669"/>
    <property type="project" value="UniProtKB-KW"/>
</dbReference>
<dbReference type="InterPro" id="IPR013083">
    <property type="entry name" value="Znf_RING/FYVE/PHD"/>
</dbReference>
<dbReference type="PROSITE" id="PS01032">
    <property type="entry name" value="PPM_1"/>
    <property type="match status" value="1"/>
</dbReference>
<feature type="domain" description="VWFA" evidence="4">
    <location>
        <begin position="855"/>
        <end position="1044"/>
    </location>
</feature>
<reference evidence="6 8" key="1">
    <citation type="submission" date="2017-01" db="EMBL/GenBank/DDBJ databases">
        <authorList>
            <person name="Varghese N."/>
            <person name="Submissions S."/>
        </authorList>
    </citation>
    <scope>NUCLEOTIDE SEQUENCE [LARGE SCALE GENOMIC DNA]</scope>
    <source>
        <strain evidence="6 8">ATCC 33342</strain>
    </source>
</reference>
<sequence>MKIKMDQSVHLANEIQQYSPLDNALESHHQAPGYGDVHLQGNRPSQEDGGLFVKLDSVVELSPAQVAERMWTTLKHVDDQVKQLENEQPDLKKQGTTACIATVHQNHLITANLADSVLFAVIYSPEGKVIGASRVTQNLHKPNQKSEEQRITSQGGRVFFNRVNGRLGVARAIGDHQYNNDGEVISSDASLGVFSLDEMQNSLNPEGLPVGKMQLIMTCDGFTEPANCGNVEHHDYLSRCLAAVNDGQPGNLSESKLARALAEKAIADDSGDNVSVSVMTYNPQNTNTSYFAIFDGHGGQGVVNAVVQNFAKDFNQQLAMTEHAYQQQAQSVQNKQANFIRDNEAIFKMLAEAPAVQSQTATTTAAPMVQSQATTTTTMAPVHDTLAKRKAIESKAATLLAAGQADKIIFKNKNYIANNPEHNEIQELELVQYVFSNAEKQLAFKTLIEQSSGSVLFCGQGYQNPYIVELQPEVVENLALPKKNSVATRKEIEQKASTIQGFSKATKVIFKNKNYIAGNHEHNQKQPLHVVQFAFANQEEQEKFKVLVEHHSQTKVAYSGDGEVTPNIVELFPEVVATMDIAVFKPTAPKVVADKVEQVIAHNKGITNSQAELQQLKKLLNLSDDFTIGEAIDDGGCFFDSLAQTLNQLYGTDIYSEDYLRLLCQEYFFANKEEVNTLNKADNGLELGDDYAFVKYSKAQLDAAFYGRSPIWGRPSVEGKILCHKLNLKAIYVVELIIDPDSGSLIPAVFKATKNGYTQLDVLPQNVIGKEPVLLVHQDKLHFVPLLSQVKPGHEKDKDKVLPKSPVVQATATDTTTVASQKNVYDLQISRHPRDSKKVLVKASLTPKLERKPQHVVFVLDRSHSMDSGGAIELVKEATKQLVRKALHPDDSFSIIVYDKNPEVLVPKTKQSEAKSALEKISKIRTGGGTEIQKGLALIGQGGSYPVQVDDVANTSIILLTDGDNGTKIMPENEVRLLKQRLGSNTAPVIVPIGVGRHYAPQFLSKFGKLTGLDTTIHISDGNTMAAGFNTAAKFIGPHLAESVKLKLSVTADKTVSEQAMDLGILFADQPGNYVFELDLIPDEVNVALTSTLDNKQLSTIQNLSEVARVDRDVVALYANQLLLQRDNVPFEPWDTYIARKEQRAVELERDILPLLSPAFASDSDLVKRVRSNLITIIKSLYGVLEDDNEAKEAKSSTSTTQVSSGAFEEFVKFGLTGLHQYNAETKSLSLGGHELRLAGSDIDYVTCKNRYLISFSASFNKSQAVILDQDSPVIKTEFKNLEGTINAMVTTQGKLEAVAQQVKGIFTSTEVKHWYDNQQFSLELGGNLIDCIPFEEYIQSGAGESRHKALLSSQFVANLVRKHHLANGTVRQFFGLSEDGKTAYSWVSYHPKGSNSLFIIDPSSQPAVYDLNSREAVLKARKDYAARGLAGILDGCLATYKLLKLEDQEPISDNLLGRITDEQVFLDKGYVDPISLEVMAKPVRIKGQPEQQIFDEASIKAWFATCGVNPINPLTRQPCSMELVPAINVRDKIILEIQAQNDSIPTEKVIEMYESRKQKRSRALANGLYALNCAMANGIEYSSDDLSFGKDSDAKAEELPLFIKPDITAIYNKFGGVRSSIGAASMMLVNPGHEVPTSDEIPFVQLGYSDAGEVELQLSFRNEKDARALLNLLHAQELYGATLGMASINHPEYGVFHATVVLKAEEIRSYLEELCGLPNHETAFLFRVCCFGGYYCQQYLDTAELDGLEATLIGFQKSKAESSLGIISSNLQALFLAPPKVSAEAQQSVADALLTIIQQVRYNKETARYERLVSEKPILEVLKSDSTLKTAVKDYMDLITLLVSSSQYVLVSAPTMAV</sequence>
<evidence type="ECO:0000259" key="5">
    <source>
        <dbReference type="PROSITE" id="PS51746"/>
    </source>
</evidence>
<evidence type="ECO:0000256" key="1">
    <source>
        <dbReference type="ARBA" id="ARBA00022723"/>
    </source>
</evidence>
<dbReference type="InterPro" id="IPR036457">
    <property type="entry name" value="PPM-type-like_dom_sf"/>
</dbReference>
<feature type="domain" description="PPM-type phosphatase" evidence="5">
    <location>
        <begin position="33"/>
        <end position="281"/>
    </location>
</feature>
<dbReference type="Proteomes" id="UP000186808">
    <property type="component" value="Unassembled WGS sequence"/>
</dbReference>
<dbReference type="SUPFAM" id="SSF57850">
    <property type="entry name" value="RING/U-box"/>
    <property type="match status" value="1"/>
</dbReference>
<dbReference type="CDD" id="cd00143">
    <property type="entry name" value="PP2Cc"/>
    <property type="match status" value="1"/>
</dbReference>
<dbReference type="SUPFAM" id="SSF81606">
    <property type="entry name" value="PP2C-like"/>
    <property type="match status" value="2"/>
</dbReference>
<dbReference type="STRING" id="464.Lgor_3248"/>
<reference evidence="7 9" key="2">
    <citation type="submission" date="2018-06" db="EMBL/GenBank/DDBJ databases">
        <authorList>
            <consortium name="Pathogen Informatics"/>
            <person name="Doyle S."/>
        </authorList>
    </citation>
    <scope>NUCLEOTIDE SEQUENCE [LARGE SCALE GENOMIC DNA]</scope>
    <source>
        <strain evidence="7 9">NCTC11401</strain>
    </source>
</reference>
<organism evidence="7 9">
    <name type="scientific">Fluoribacter gormanii</name>
    <dbReference type="NCBI Taxonomy" id="464"/>
    <lineage>
        <taxon>Bacteria</taxon>
        <taxon>Pseudomonadati</taxon>
        <taxon>Pseudomonadota</taxon>
        <taxon>Gammaproteobacteria</taxon>
        <taxon>Legionellales</taxon>
        <taxon>Legionellaceae</taxon>
        <taxon>Fluoribacter</taxon>
    </lineage>
</organism>
<dbReference type="SMART" id="SM00332">
    <property type="entry name" value="PP2Cc"/>
    <property type="match status" value="1"/>
</dbReference>
<dbReference type="OrthoDB" id="5648735at2"/>
<dbReference type="GO" id="GO:0016567">
    <property type="term" value="P:protein ubiquitination"/>
    <property type="evidence" value="ECO:0007669"/>
    <property type="project" value="InterPro"/>
</dbReference>
<evidence type="ECO:0000256" key="2">
    <source>
        <dbReference type="ARBA" id="ARBA00022801"/>
    </source>
</evidence>
<dbReference type="CDD" id="cd22754">
    <property type="entry name" value="OTU_wMelOTU-like"/>
    <property type="match status" value="1"/>
</dbReference>
<dbReference type="RefSeq" id="WP_058469552.1">
    <property type="nucleotide sequence ID" value="NZ_CAAAIX010000003.1"/>
</dbReference>
<protein>
    <submittedName>
        <fullName evidence="7">Mg-chelatase subunit ChlD</fullName>
    </submittedName>
    <submittedName>
        <fullName evidence="6">von Willebrand factor type A domain-containing protein</fullName>
    </submittedName>
</protein>
<accession>A0A377GIR7</accession>
<dbReference type="Gene3D" id="3.30.40.10">
    <property type="entry name" value="Zinc/RING finger domain, C3HC4 (zinc finger)"/>
    <property type="match status" value="1"/>
</dbReference>
<dbReference type="SMART" id="SM00327">
    <property type="entry name" value="VWA"/>
    <property type="match status" value="1"/>
</dbReference>
<dbReference type="PROSITE" id="PS50234">
    <property type="entry name" value="VWFA"/>
    <property type="match status" value="1"/>
</dbReference>
<dbReference type="EMBL" id="FTNL01000004">
    <property type="protein sequence ID" value="SIQ92221.1"/>
    <property type="molecule type" value="Genomic_DNA"/>
</dbReference>
<evidence type="ECO:0000259" key="4">
    <source>
        <dbReference type="PROSITE" id="PS50234"/>
    </source>
</evidence>
<keyword evidence="3" id="KW-0904">Protein phosphatase</keyword>
<dbReference type="EMBL" id="UGGV01000001">
    <property type="protein sequence ID" value="STO24730.1"/>
    <property type="molecule type" value="Genomic_DNA"/>
</dbReference>
<dbReference type="SUPFAM" id="SSF53300">
    <property type="entry name" value="vWA-like"/>
    <property type="match status" value="1"/>
</dbReference>
<gene>
    <name evidence="7" type="ORF">NCTC11401_01547</name>
    <name evidence="6" type="ORF">SAMN05421777_104127</name>
</gene>
<evidence type="ECO:0000313" key="7">
    <source>
        <dbReference type="EMBL" id="STO24730.1"/>
    </source>
</evidence>
<keyword evidence="8" id="KW-1185">Reference proteome</keyword>
<dbReference type="InterPro" id="IPR001932">
    <property type="entry name" value="PPM-type_phosphatase-like_dom"/>
</dbReference>
<dbReference type="Proteomes" id="UP000254374">
    <property type="component" value="Unassembled WGS sequence"/>
</dbReference>
<dbReference type="InterPro" id="IPR036465">
    <property type="entry name" value="vWFA_dom_sf"/>
</dbReference>
<dbReference type="Pfam" id="PF00481">
    <property type="entry name" value="PP2C"/>
    <property type="match status" value="1"/>
</dbReference>
<dbReference type="InterPro" id="IPR000222">
    <property type="entry name" value="PP2C_BS"/>
</dbReference>
<keyword evidence="2" id="KW-0378">Hydrolase</keyword>
<dbReference type="Pfam" id="PF13519">
    <property type="entry name" value="VWA_2"/>
    <property type="match status" value="1"/>
</dbReference>
<dbReference type="Gene3D" id="3.40.50.410">
    <property type="entry name" value="von Willebrand factor, type A domain"/>
    <property type="match status" value="1"/>
</dbReference>
<dbReference type="Gene3D" id="3.60.40.10">
    <property type="entry name" value="PPM-type phosphatase domain"/>
    <property type="match status" value="2"/>
</dbReference>
<dbReference type="PANTHER" id="PTHR47992">
    <property type="entry name" value="PROTEIN PHOSPHATASE"/>
    <property type="match status" value="1"/>
</dbReference>
<evidence type="ECO:0000256" key="3">
    <source>
        <dbReference type="ARBA" id="ARBA00022912"/>
    </source>
</evidence>
<evidence type="ECO:0000313" key="6">
    <source>
        <dbReference type="EMBL" id="SIQ92221.1"/>
    </source>
</evidence>
<dbReference type="InterPro" id="IPR002035">
    <property type="entry name" value="VWF_A"/>
</dbReference>
<dbReference type="GO" id="GO:0004722">
    <property type="term" value="F:protein serine/threonine phosphatase activity"/>
    <property type="evidence" value="ECO:0007669"/>
    <property type="project" value="InterPro"/>
</dbReference>
<evidence type="ECO:0000313" key="9">
    <source>
        <dbReference type="Proteomes" id="UP000254374"/>
    </source>
</evidence>
<name>A0A377GIR7_9GAMM</name>
<proteinExistence type="predicted"/>
<dbReference type="PROSITE" id="PS51746">
    <property type="entry name" value="PPM_2"/>
    <property type="match status" value="1"/>
</dbReference>
<dbReference type="SMART" id="SM00504">
    <property type="entry name" value="Ubox"/>
    <property type="match status" value="1"/>
</dbReference>
<evidence type="ECO:0000313" key="8">
    <source>
        <dbReference type="Proteomes" id="UP000186808"/>
    </source>
</evidence>
<dbReference type="GO" id="GO:0004842">
    <property type="term" value="F:ubiquitin-protein transferase activity"/>
    <property type="evidence" value="ECO:0007669"/>
    <property type="project" value="InterPro"/>
</dbReference>
<keyword evidence="1" id="KW-0479">Metal-binding</keyword>
<dbReference type="InterPro" id="IPR003613">
    <property type="entry name" value="Ubox_domain"/>
</dbReference>